<feature type="compositionally biased region" description="Polar residues" evidence="1">
    <location>
        <begin position="73"/>
        <end position="94"/>
    </location>
</feature>
<reference evidence="2" key="3">
    <citation type="submission" date="2022-06" db="UniProtKB">
        <authorList>
            <consortium name="EnsemblPlants"/>
        </authorList>
    </citation>
    <scope>IDENTIFICATION</scope>
</reference>
<feature type="region of interest" description="Disordered" evidence="1">
    <location>
        <begin position="70"/>
        <end position="94"/>
    </location>
</feature>
<keyword evidence="3" id="KW-1185">Reference proteome</keyword>
<reference evidence="2" key="2">
    <citation type="submission" date="2018-03" db="EMBL/GenBank/DDBJ databases">
        <title>The Triticum urartu genome reveals the dynamic nature of wheat genome evolution.</title>
        <authorList>
            <person name="Ling H."/>
            <person name="Ma B."/>
            <person name="Shi X."/>
            <person name="Liu H."/>
            <person name="Dong L."/>
            <person name="Sun H."/>
            <person name="Cao Y."/>
            <person name="Gao Q."/>
            <person name="Zheng S."/>
            <person name="Li Y."/>
            <person name="Yu Y."/>
            <person name="Du H."/>
            <person name="Qi M."/>
            <person name="Li Y."/>
            <person name="Yu H."/>
            <person name="Cui Y."/>
            <person name="Wang N."/>
            <person name="Chen C."/>
            <person name="Wu H."/>
            <person name="Zhao Y."/>
            <person name="Zhang J."/>
            <person name="Li Y."/>
            <person name="Zhou W."/>
            <person name="Zhang B."/>
            <person name="Hu W."/>
            <person name="Eijk M."/>
            <person name="Tang J."/>
            <person name="Witsenboer H."/>
            <person name="Zhao S."/>
            <person name="Li Z."/>
            <person name="Zhang A."/>
            <person name="Wang D."/>
            <person name="Liang C."/>
        </authorList>
    </citation>
    <scope>NUCLEOTIDE SEQUENCE [LARGE SCALE GENOMIC DNA]</scope>
    <source>
        <strain evidence="2">cv. G1812</strain>
    </source>
</reference>
<dbReference type="Gramene" id="TuG1812G0200000655.01.T01">
    <property type="protein sequence ID" value="TuG1812G0200000655.01.T01"/>
    <property type="gene ID" value="TuG1812G0200000655.01"/>
</dbReference>
<dbReference type="AlphaFoldDB" id="A0A8R7P9K5"/>
<evidence type="ECO:0000313" key="3">
    <source>
        <dbReference type="Proteomes" id="UP000015106"/>
    </source>
</evidence>
<evidence type="ECO:0000256" key="1">
    <source>
        <dbReference type="SAM" id="MobiDB-lite"/>
    </source>
</evidence>
<dbReference type="PANTHER" id="PTHR33427:SF2">
    <property type="entry name" value="TRICHOHYALIN"/>
    <property type="match status" value="1"/>
</dbReference>
<dbReference type="EnsemblPlants" id="TuG1812G0200000655.01.T01">
    <property type="protein sequence ID" value="TuG1812G0200000655.01.T01"/>
    <property type="gene ID" value="TuG1812G0200000655.01"/>
</dbReference>
<reference evidence="3" key="1">
    <citation type="journal article" date="2013" name="Nature">
        <title>Draft genome of the wheat A-genome progenitor Triticum urartu.</title>
        <authorList>
            <person name="Ling H.Q."/>
            <person name="Zhao S."/>
            <person name="Liu D."/>
            <person name="Wang J."/>
            <person name="Sun H."/>
            <person name="Zhang C."/>
            <person name="Fan H."/>
            <person name="Li D."/>
            <person name="Dong L."/>
            <person name="Tao Y."/>
            <person name="Gao C."/>
            <person name="Wu H."/>
            <person name="Li Y."/>
            <person name="Cui Y."/>
            <person name="Guo X."/>
            <person name="Zheng S."/>
            <person name="Wang B."/>
            <person name="Yu K."/>
            <person name="Liang Q."/>
            <person name="Yang W."/>
            <person name="Lou X."/>
            <person name="Chen J."/>
            <person name="Feng M."/>
            <person name="Jian J."/>
            <person name="Zhang X."/>
            <person name="Luo G."/>
            <person name="Jiang Y."/>
            <person name="Liu J."/>
            <person name="Wang Z."/>
            <person name="Sha Y."/>
            <person name="Zhang B."/>
            <person name="Wu H."/>
            <person name="Tang D."/>
            <person name="Shen Q."/>
            <person name="Xue P."/>
            <person name="Zou S."/>
            <person name="Wang X."/>
            <person name="Liu X."/>
            <person name="Wang F."/>
            <person name="Yang Y."/>
            <person name="An X."/>
            <person name="Dong Z."/>
            <person name="Zhang K."/>
            <person name="Zhang X."/>
            <person name="Luo M.C."/>
            <person name="Dvorak J."/>
            <person name="Tong Y."/>
            <person name="Wang J."/>
            <person name="Yang H."/>
            <person name="Li Z."/>
            <person name="Wang D."/>
            <person name="Zhang A."/>
            <person name="Wang J."/>
        </authorList>
    </citation>
    <scope>NUCLEOTIDE SEQUENCE</scope>
    <source>
        <strain evidence="3">cv. G1812</strain>
    </source>
</reference>
<dbReference type="Proteomes" id="UP000015106">
    <property type="component" value="Chromosome 2"/>
</dbReference>
<organism evidence="2 3">
    <name type="scientific">Triticum urartu</name>
    <name type="common">Red wild einkorn</name>
    <name type="synonym">Crithodium urartu</name>
    <dbReference type="NCBI Taxonomy" id="4572"/>
    <lineage>
        <taxon>Eukaryota</taxon>
        <taxon>Viridiplantae</taxon>
        <taxon>Streptophyta</taxon>
        <taxon>Embryophyta</taxon>
        <taxon>Tracheophyta</taxon>
        <taxon>Spermatophyta</taxon>
        <taxon>Magnoliopsida</taxon>
        <taxon>Liliopsida</taxon>
        <taxon>Poales</taxon>
        <taxon>Poaceae</taxon>
        <taxon>BOP clade</taxon>
        <taxon>Pooideae</taxon>
        <taxon>Triticodae</taxon>
        <taxon>Triticeae</taxon>
        <taxon>Triticinae</taxon>
        <taxon>Triticum</taxon>
    </lineage>
</organism>
<sequence length="187" mass="21592">MNHKTKMKEIRMEGNIMQDRVLQLERDYKAKMEETRMEGNTIQDHANTRLKAQQDDKAKMEEIRMKGGMMQDHASTGTKEQQDIPTPEQSVSSVPLQVEQEIRTPEQSVSSYVVIMQFIVHVDEELSHVPEAYHNKKPGMMTVLEPAKVDWQIMVKNLRYHGYKGEADLYYIKPGCVPPEGIVKMSD</sequence>
<dbReference type="PANTHER" id="PTHR33427">
    <property type="entry name" value="HNH ENDONUCLEASE"/>
    <property type="match status" value="1"/>
</dbReference>
<accession>A0A8R7P9K5</accession>
<proteinExistence type="predicted"/>
<evidence type="ECO:0000313" key="2">
    <source>
        <dbReference type="EnsemblPlants" id="TuG1812G0200000655.01.T01"/>
    </source>
</evidence>
<protein>
    <submittedName>
        <fullName evidence="2">Uncharacterized protein</fullName>
    </submittedName>
</protein>
<name>A0A8R7P9K5_TRIUA</name>